<dbReference type="InterPro" id="IPR027417">
    <property type="entry name" value="P-loop_NTPase"/>
</dbReference>
<evidence type="ECO:0000256" key="3">
    <source>
        <dbReference type="ARBA" id="ARBA00023134"/>
    </source>
</evidence>
<dbReference type="Proteomes" id="UP000677228">
    <property type="component" value="Unassembled WGS sequence"/>
</dbReference>
<dbReference type="EMBL" id="CAJOBC010096790">
    <property type="protein sequence ID" value="CAF4442777.1"/>
    <property type="molecule type" value="Genomic_DNA"/>
</dbReference>
<protein>
    <recommendedName>
        <fullName evidence="4">AIG1-type G domain-containing protein</fullName>
    </recommendedName>
</protein>
<reference evidence="6" key="1">
    <citation type="submission" date="2021-02" db="EMBL/GenBank/DDBJ databases">
        <authorList>
            <person name="Nowell W R."/>
        </authorList>
    </citation>
    <scope>NUCLEOTIDE SEQUENCE</scope>
</reference>
<dbReference type="EMBL" id="CAJNOQ010030897">
    <property type="protein sequence ID" value="CAF1577136.1"/>
    <property type="molecule type" value="Genomic_DNA"/>
</dbReference>
<dbReference type="EMBL" id="CAJOBA010055308">
    <property type="protein sequence ID" value="CAF4282324.1"/>
    <property type="molecule type" value="Genomic_DNA"/>
</dbReference>
<dbReference type="EMBL" id="CAJNOK010033331">
    <property type="protein sequence ID" value="CAF1493125.1"/>
    <property type="molecule type" value="Genomic_DNA"/>
</dbReference>
<evidence type="ECO:0000256" key="2">
    <source>
        <dbReference type="ARBA" id="ARBA00022741"/>
    </source>
</evidence>
<dbReference type="PROSITE" id="PS51720">
    <property type="entry name" value="G_AIG1"/>
    <property type="match status" value="1"/>
</dbReference>
<comment type="similarity">
    <text evidence="1">Belongs to the TRAFAC class TrmE-Era-EngA-EngB-Septin-like GTPase superfamily. AIG1/Toc34/Toc159-like paraseptin GTPase family. IAN subfamily.</text>
</comment>
<accession>A0A815YZY2</accession>
<keyword evidence="9" id="KW-1185">Reference proteome</keyword>
<evidence type="ECO:0000313" key="9">
    <source>
        <dbReference type="Proteomes" id="UP000663829"/>
    </source>
</evidence>
<dbReference type="PANTHER" id="PTHR10903">
    <property type="entry name" value="GTPASE, IMAP FAMILY MEMBER-RELATED"/>
    <property type="match status" value="1"/>
</dbReference>
<dbReference type="OrthoDB" id="8954335at2759"/>
<dbReference type="InterPro" id="IPR006703">
    <property type="entry name" value="G_AIG1"/>
</dbReference>
<evidence type="ECO:0000259" key="4">
    <source>
        <dbReference type="PROSITE" id="PS51720"/>
    </source>
</evidence>
<keyword evidence="3" id="KW-0342">GTP-binding</keyword>
<dbReference type="AlphaFoldDB" id="A0A815YZY2"/>
<gene>
    <name evidence="6" type="ORF">GPM918_LOCUS40815</name>
    <name evidence="5" type="ORF">OVA965_LOCUS36592</name>
    <name evidence="8" type="ORF">SRO942_LOCUS41795</name>
    <name evidence="7" type="ORF">TMI583_LOCUS37612</name>
</gene>
<dbReference type="SUPFAM" id="SSF52540">
    <property type="entry name" value="P-loop containing nucleoside triphosphate hydrolases"/>
    <property type="match status" value="1"/>
</dbReference>
<dbReference type="PANTHER" id="PTHR10903:SF184">
    <property type="entry name" value="GTP-BINDING PROTEIN A"/>
    <property type="match status" value="1"/>
</dbReference>
<name>A0A815YZY2_9BILA</name>
<evidence type="ECO:0000256" key="1">
    <source>
        <dbReference type="ARBA" id="ARBA00008535"/>
    </source>
</evidence>
<feature type="domain" description="AIG1-type G" evidence="4">
    <location>
        <begin position="1"/>
        <end position="164"/>
    </location>
</feature>
<dbReference type="GO" id="GO:0005525">
    <property type="term" value="F:GTP binding"/>
    <property type="evidence" value="ECO:0007669"/>
    <property type="project" value="UniProtKB-KW"/>
</dbReference>
<keyword evidence="2" id="KW-0547">Nucleotide-binding</keyword>
<evidence type="ECO:0000313" key="5">
    <source>
        <dbReference type="EMBL" id="CAF1493125.1"/>
    </source>
</evidence>
<comment type="caution">
    <text evidence="6">The sequence shown here is derived from an EMBL/GenBank/DDBJ whole genome shotgun (WGS) entry which is preliminary data.</text>
</comment>
<evidence type="ECO:0000313" key="7">
    <source>
        <dbReference type="EMBL" id="CAF4282324.1"/>
    </source>
</evidence>
<dbReference type="Pfam" id="PF04548">
    <property type="entry name" value="AIG1"/>
    <property type="match status" value="1"/>
</dbReference>
<dbReference type="Proteomes" id="UP000682733">
    <property type="component" value="Unassembled WGS sequence"/>
</dbReference>
<proteinExistence type="inferred from homology"/>
<organism evidence="6 9">
    <name type="scientific">Didymodactylos carnosus</name>
    <dbReference type="NCBI Taxonomy" id="1234261"/>
    <lineage>
        <taxon>Eukaryota</taxon>
        <taxon>Metazoa</taxon>
        <taxon>Spiralia</taxon>
        <taxon>Gnathifera</taxon>
        <taxon>Rotifera</taxon>
        <taxon>Eurotatoria</taxon>
        <taxon>Bdelloidea</taxon>
        <taxon>Philodinida</taxon>
        <taxon>Philodinidae</taxon>
        <taxon>Didymodactylos</taxon>
    </lineage>
</organism>
<dbReference type="InterPro" id="IPR045058">
    <property type="entry name" value="GIMA/IAN/Toc"/>
</dbReference>
<evidence type="ECO:0000313" key="6">
    <source>
        <dbReference type="EMBL" id="CAF1577136.1"/>
    </source>
</evidence>
<sequence length="185" mass="20849">MWSQRSNFDNRRLVIVDTPGFFDAELGPEIIIPEISSSHQIAAPGSDPFLVVLIFARFTPQEAAAAKWISEVLDERALDYCIIVFAGLDGLKRDKTTVEEFLQDAPTFVQNLIEKCKGRYIDVDNTVSDVEKEETIMVLLDKISTMIQKNGGQFYNNKKFIQIAAILDKYSGWFVPLKPDGTVNL</sequence>
<dbReference type="Proteomes" id="UP000663829">
    <property type="component" value="Unassembled WGS sequence"/>
</dbReference>
<dbReference type="Gene3D" id="3.40.50.300">
    <property type="entry name" value="P-loop containing nucleotide triphosphate hydrolases"/>
    <property type="match status" value="1"/>
</dbReference>
<dbReference type="Proteomes" id="UP000681722">
    <property type="component" value="Unassembled WGS sequence"/>
</dbReference>
<evidence type="ECO:0000313" key="8">
    <source>
        <dbReference type="EMBL" id="CAF4442777.1"/>
    </source>
</evidence>